<reference evidence="2 3" key="1">
    <citation type="journal article" date="2018" name="Front. Plant Sci.">
        <title>Red Clover (Trifolium pratense) and Zigzag Clover (T. medium) - A Picture of Genomic Similarities and Differences.</title>
        <authorList>
            <person name="Dluhosova J."/>
            <person name="Istvanek J."/>
            <person name="Nedelnik J."/>
            <person name="Repkova J."/>
        </authorList>
    </citation>
    <scope>NUCLEOTIDE SEQUENCE [LARGE SCALE GENOMIC DNA]</scope>
    <source>
        <strain evidence="3">cv. 10/8</strain>
        <tissue evidence="2">Leaf</tissue>
    </source>
</reference>
<organism evidence="2 3">
    <name type="scientific">Trifolium medium</name>
    <dbReference type="NCBI Taxonomy" id="97028"/>
    <lineage>
        <taxon>Eukaryota</taxon>
        <taxon>Viridiplantae</taxon>
        <taxon>Streptophyta</taxon>
        <taxon>Embryophyta</taxon>
        <taxon>Tracheophyta</taxon>
        <taxon>Spermatophyta</taxon>
        <taxon>Magnoliopsida</taxon>
        <taxon>eudicotyledons</taxon>
        <taxon>Gunneridae</taxon>
        <taxon>Pentapetalae</taxon>
        <taxon>rosids</taxon>
        <taxon>fabids</taxon>
        <taxon>Fabales</taxon>
        <taxon>Fabaceae</taxon>
        <taxon>Papilionoideae</taxon>
        <taxon>50 kb inversion clade</taxon>
        <taxon>NPAAA clade</taxon>
        <taxon>Hologalegina</taxon>
        <taxon>IRL clade</taxon>
        <taxon>Trifolieae</taxon>
        <taxon>Trifolium</taxon>
    </lineage>
</organism>
<name>A0A392VXX3_9FABA</name>
<keyword evidence="3" id="KW-1185">Reference proteome</keyword>
<proteinExistence type="predicted"/>
<dbReference type="Proteomes" id="UP000265520">
    <property type="component" value="Unassembled WGS sequence"/>
</dbReference>
<feature type="non-terminal residue" evidence="2">
    <location>
        <position position="1"/>
    </location>
</feature>
<protein>
    <submittedName>
        <fullName evidence="2">Uncharacterized protein</fullName>
    </submittedName>
</protein>
<evidence type="ECO:0000313" key="3">
    <source>
        <dbReference type="Proteomes" id="UP000265520"/>
    </source>
</evidence>
<accession>A0A392VXX3</accession>
<evidence type="ECO:0000256" key="1">
    <source>
        <dbReference type="SAM" id="MobiDB-lite"/>
    </source>
</evidence>
<comment type="caution">
    <text evidence="2">The sequence shown here is derived from an EMBL/GenBank/DDBJ whole genome shotgun (WGS) entry which is preliminary data.</text>
</comment>
<feature type="region of interest" description="Disordered" evidence="1">
    <location>
        <begin position="1"/>
        <end position="38"/>
    </location>
</feature>
<evidence type="ECO:0000313" key="2">
    <source>
        <dbReference type="EMBL" id="MCI92322.1"/>
    </source>
</evidence>
<dbReference type="EMBL" id="LXQA011297602">
    <property type="protein sequence ID" value="MCI92322.1"/>
    <property type="molecule type" value="Genomic_DNA"/>
</dbReference>
<feature type="compositionally biased region" description="Basic residues" evidence="1">
    <location>
        <begin position="1"/>
        <end position="16"/>
    </location>
</feature>
<sequence>ARCARIRRSNRPKQLKAARCAVNPRALPRNQKKNRKQD</sequence>
<dbReference type="AlphaFoldDB" id="A0A392VXX3"/>